<dbReference type="EMBL" id="UINC01212477">
    <property type="protein sequence ID" value="SVE36823.1"/>
    <property type="molecule type" value="Genomic_DNA"/>
</dbReference>
<dbReference type="SUPFAM" id="SSF143631">
    <property type="entry name" value="ApbE-like"/>
    <property type="match status" value="1"/>
</dbReference>
<dbReference type="AlphaFoldDB" id="A0A383CXR8"/>
<accession>A0A383CXR8</accession>
<reference evidence="1" key="1">
    <citation type="submission" date="2018-05" db="EMBL/GenBank/DDBJ databases">
        <authorList>
            <person name="Lanie J.A."/>
            <person name="Ng W.-L."/>
            <person name="Kazmierczak K.M."/>
            <person name="Andrzejewski T.M."/>
            <person name="Davidsen T.M."/>
            <person name="Wayne K.J."/>
            <person name="Tettelin H."/>
            <person name="Glass J.I."/>
            <person name="Rusch D."/>
            <person name="Podicherti R."/>
            <person name="Tsui H.-C.T."/>
            <person name="Winkler M.E."/>
        </authorList>
    </citation>
    <scope>NUCLEOTIDE SEQUENCE</scope>
</reference>
<dbReference type="InterPro" id="IPR003374">
    <property type="entry name" value="ApbE-like_sf"/>
</dbReference>
<gene>
    <name evidence="1" type="ORF">METZ01_LOCUS489677</name>
</gene>
<organism evidence="1">
    <name type="scientific">marine metagenome</name>
    <dbReference type="NCBI Taxonomy" id="408172"/>
    <lineage>
        <taxon>unclassified sequences</taxon>
        <taxon>metagenomes</taxon>
        <taxon>ecological metagenomes</taxon>
    </lineage>
</organism>
<protein>
    <submittedName>
        <fullName evidence="1">Uncharacterized protein</fullName>
    </submittedName>
</protein>
<evidence type="ECO:0000313" key="1">
    <source>
        <dbReference type="EMBL" id="SVE36823.1"/>
    </source>
</evidence>
<sequence>MLLKVIPVIDSPLSVTVATPTCSEAGKWATLAKLQGKYAEYFLENESDRKHWMQR</sequence>
<name>A0A383CXR8_9ZZZZ</name>
<proteinExistence type="predicted"/>